<evidence type="ECO:0000313" key="3">
    <source>
        <dbReference type="Proteomes" id="UP001155077"/>
    </source>
</evidence>
<comment type="caution">
    <text evidence="2">The sequence shown here is derived from an EMBL/GenBank/DDBJ whole genome shotgun (WGS) entry which is preliminary data.</text>
</comment>
<dbReference type="PANTHER" id="PTHR38011:SF11">
    <property type="entry name" value="2,5-DIAMINO-6-RIBOSYLAMINO-4(3H)-PYRIMIDINONE 5'-PHOSPHATE REDUCTASE"/>
    <property type="match status" value="1"/>
</dbReference>
<dbReference type="Gene3D" id="3.40.430.10">
    <property type="entry name" value="Dihydrofolate Reductase, subunit A"/>
    <property type="match status" value="1"/>
</dbReference>
<gene>
    <name evidence="2" type="ORF">NE848_04405</name>
</gene>
<evidence type="ECO:0000259" key="1">
    <source>
        <dbReference type="Pfam" id="PF01872"/>
    </source>
</evidence>
<feature type="domain" description="Bacterial bifunctional deaminase-reductase C-terminal" evidence="1">
    <location>
        <begin position="3"/>
        <end position="180"/>
    </location>
</feature>
<name>A0ABT0YYR8_9FLAO</name>
<sequence length="189" mass="21824">MKKLVSHMHVSLDGYAAGEKGEMDWIKLDEEMFDFVKTLTDNSDIACYGRVTWQMMDDYWPDAASKPGASKHDKEHSEWYNTVDKIVFSYTMQGEKKPKTSFYGDDFLNKIKELKQNDGKDILLLGSPSTTRLLMEEDLIDEYWLFMNPVILGKGISMFAELKNRKQLEHKVTRNFPCGVTALNFTKAE</sequence>
<reference evidence="2" key="1">
    <citation type="submission" date="2022-06" db="EMBL/GenBank/DDBJ databases">
        <title>Gramella sediminis sp. nov., isolated from deep-sea sediment of the Indian Ocean.</title>
        <authorList>
            <person name="Yang L."/>
        </authorList>
    </citation>
    <scope>NUCLEOTIDE SEQUENCE</scope>
    <source>
        <strain evidence="2">HMD3159</strain>
    </source>
</reference>
<organism evidence="2 3">
    <name type="scientific">Gramella jeungdoensis</name>
    <dbReference type="NCBI Taxonomy" id="708091"/>
    <lineage>
        <taxon>Bacteria</taxon>
        <taxon>Pseudomonadati</taxon>
        <taxon>Bacteroidota</taxon>
        <taxon>Flavobacteriia</taxon>
        <taxon>Flavobacteriales</taxon>
        <taxon>Flavobacteriaceae</taxon>
        <taxon>Christiangramia</taxon>
    </lineage>
</organism>
<protein>
    <submittedName>
        <fullName evidence="2">Dihydrofolate reductase family protein</fullName>
    </submittedName>
</protein>
<dbReference type="EMBL" id="JAMSCK010000002">
    <property type="protein sequence ID" value="MCM8568607.1"/>
    <property type="molecule type" value="Genomic_DNA"/>
</dbReference>
<dbReference type="InterPro" id="IPR002734">
    <property type="entry name" value="RibDG_C"/>
</dbReference>
<dbReference type="Pfam" id="PF01872">
    <property type="entry name" value="RibD_C"/>
    <property type="match status" value="1"/>
</dbReference>
<evidence type="ECO:0000313" key="2">
    <source>
        <dbReference type="EMBL" id="MCM8568607.1"/>
    </source>
</evidence>
<dbReference type="SUPFAM" id="SSF53597">
    <property type="entry name" value="Dihydrofolate reductase-like"/>
    <property type="match status" value="1"/>
</dbReference>
<keyword evidence="3" id="KW-1185">Reference proteome</keyword>
<proteinExistence type="predicted"/>
<dbReference type="RefSeq" id="WP_252111009.1">
    <property type="nucleotide sequence ID" value="NZ_JAMSCK010000002.1"/>
</dbReference>
<dbReference type="Proteomes" id="UP001155077">
    <property type="component" value="Unassembled WGS sequence"/>
</dbReference>
<dbReference type="PANTHER" id="PTHR38011">
    <property type="entry name" value="DIHYDROFOLATE REDUCTASE FAMILY PROTEIN (AFU_ORTHOLOGUE AFUA_8G06820)"/>
    <property type="match status" value="1"/>
</dbReference>
<accession>A0ABT0YYR8</accession>
<dbReference type="InterPro" id="IPR050765">
    <property type="entry name" value="Riboflavin_Biosynth_HTPR"/>
</dbReference>
<dbReference type="InterPro" id="IPR024072">
    <property type="entry name" value="DHFR-like_dom_sf"/>
</dbReference>